<dbReference type="OrthoDB" id="9801546at2"/>
<name>A0A920BVJ2_9BACI</name>
<dbReference type="GO" id="GO:0003677">
    <property type="term" value="F:DNA binding"/>
    <property type="evidence" value="ECO:0007669"/>
    <property type="project" value="UniProtKB-KW"/>
</dbReference>
<dbReference type="RefSeq" id="WP_095308855.1">
    <property type="nucleotide sequence ID" value="NZ_BORC01000007.1"/>
</dbReference>
<proteinExistence type="predicted"/>
<accession>A0A920BVJ2</accession>
<dbReference type="PROSITE" id="PS50949">
    <property type="entry name" value="HTH_GNTR"/>
    <property type="match status" value="1"/>
</dbReference>
<comment type="caution">
    <text evidence="5">The sequence shown here is derived from an EMBL/GenBank/DDBJ whole genome shotgun (WGS) entry which is preliminary data.</text>
</comment>
<gene>
    <name evidence="5" type="ORF">J27TS8_35840</name>
</gene>
<dbReference type="GO" id="GO:0003700">
    <property type="term" value="F:DNA-binding transcription factor activity"/>
    <property type="evidence" value="ECO:0007669"/>
    <property type="project" value="InterPro"/>
</dbReference>
<dbReference type="InterPro" id="IPR036388">
    <property type="entry name" value="WH-like_DNA-bd_sf"/>
</dbReference>
<dbReference type="Gene3D" id="1.10.10.10">
    <property type="entry name" value="Winged helix-like DNA-binding domain superfamily/Winged helix DNA-binding domain"/>
    <property type="match status" value="1"/>
</dbReference>
<keyword evidence="2" id="KW-0238">DNA-binding</keyword>
<reference evidence="5" key="1">
    <citation type="submission" date="2021-03" db="EMBL/GenBank/DDBJ databases">
        <title>Antimicrobial resistance genes in bacteria isolated from Japanese honey, and their potential for conferring macrolide and lincosamide resistance in the American foulbrood pathogen Paenibacillus larvae.</title>
        <authorList>
            <person name="Okamoto M."/>
            <person name="Kumagai M."/>
            <person name="Kanamori H."/>
            <person name="Takamatsu D."/>
        </authorList>
    </citation>
    <scope>NUCLEOTIDE SEQUENCE</scope>
    <source>
        <strain evidence="5">J27TS8</strain>
    </source>
</reference>
<sequence>MIIRIESESDIPIYLQISNQIIEGIARGYIKAGQALPSVRSFAADLGVNMHTVNKSYHHLEQKGIIRIVPKSGAVIASPQDFNESTINKLKDEYKHLIAESLVIGMPTIQITELVDTLLEEFKKSNGQLK</sequence>
<dbReference type="SUPFAM" id="SSF46785">
    <property type="entry name" value="Winged helix' DNA-binding domain"/>
    <property type="match status" value="1"/>
</dbReference>
<evidence type="ECO:0000256" key="3">
    <source>
        <dbReference type="ARBA" id="ARBA00023163"/>
    </source>
</evidence>
<evidence type="ECO:0000313" key="6">
    <source>
        <dbReference type="Proteomes" id="UP000682111"/>
    </source>
</evidence>
<feature type="domain" description="HTH gntR-type" evidence="4">
    <location>
        <begin position="11"/>
        <end position="79"/>
    </location>
</feature>
<dbReference type="PANTHER" id="PTHR38445">
    <property type="entry name" value="HTH-TYPE TRANSCRIPTIONAL REPRESSOR YTRA"/>
    <property type="match status" value="1"/>
</dbReference>
<evidence type="ECO:0000256" key="1">
    <source>
        <dbReference type="ARBA" id="ARBA00023015"/>
    </source>
</evidence>
<dbReference type="CDD" id="cd07377">
    <property type="entry name" value="WHTH_GntR"/>
    <property type="match status" value="1"/>
</dbReference>
<keyword evidence="6" id="KW-1185">Reference proteome</keyword>
<dbReference type="SMART" id="SM00345">
    <property type="entry name" value="HTH_GNTR"/>
    <property type="match status" value="1"/>
</dbReference>
<protein>
    <submittedName>
        <fullName evidence="5">GntR family transcriptional regulator</fullName>
    </submittedName>
</protein>
<dbReference type="Proteomes" id="UP000682111">
    <property type="component" value="Unassembled WGS sequence"/>
</dbReference>
<organism evidence="5 6">
    <name type="scientific">Robertmurraya siralis</name>
    <dbReference type="NCBI Taxonomy" id="77777"/>
    <lineage>
        <taxon>Bacteria</taxon>
        <taxon>Bacillati</taxon>
        <taxon>Bacillota</taxon>
        <taxon>Bacilli</taxon>
        <taxon>Bacillales</taxon>
        <taxon>Bacillaceae</taxon>
        <taxon>Robertmurraya</taxon>
    </lineage>
</organism>
<dbReference type="InterPro" id="IPR036390">
    <property type="entry name" value="WH_DNA-bd_sf"/>
</dbReference>
<dbReference type="Pfam" id="PF00392">
    <property type="entry name" value="GntR"/>
    <property type="match status" value="1"/>
</dbReference>
<dbReference type="EMBL" id="BORC01000007">
    <property type="protein sequence ID" value="GIN63591.1"/>
    <property type="molecule type" value="Genomic_DNA"/>
</dbReference>
<evidence type="ECO:0000256" key="2">
    <source>
        <dbReference type="ARBA" id="ARBA00023125"/>
    </source>
</evidence>
<keyword evidence="1" id="KW-0805">Transcription regulation</keyword>
<keyword evidence="3" id="KW-0804">Transcription</keyword>
<evidence type="ECO:0000259" key="4">
    <source>
        <dbReference type="PROSITE" id="PS50949"/>
    </source>
</evidence>
<evidence type="ECO:0000313" key="5">
    <source>
        <dbReference type="EMBL" id="GIN63591.1"/>
    </source>
</evidence>
<dbReference type="AlphaFoldDB" id="A0A920BVJ2"/>
<dbReference type="InterPro" id="IPR000524">
    <property type="entry name" value="Tscrpt_reg_HTH_GntR"/>
</dbReference>
<dbReference type="PANTHER" id="PTHR38445:SF12">
    <property type="entry name" value="GNTR-FAMILY TRANSCRIPTIONAL REGULATOR"/>
    <property type="match status" value="1"/>
</dbReference>